<dbReference type="EMBL" id="JAEMWZ010000710">
    <property type="protein sequence ID" value="KAG7107695.1"/>
    <property type="molecule type" value="Genomic_DNA"/>
</dbReference>
<name>A0A8I2Z2V8_VERLO</name>
<comment type="caution">
    <text evidence="2">The sequence shown here is derived from an EMBL/GenBank/DDBJ whole genome shotgun (WGS) entry which is preliminary data.</text>
</comment>
<feature type="compositionally biased region" description="Pro residues" evidence="1">
    <location>
        <begin position="214"/>
        <end position="233"/>
    </location>
</feature>
<organism evidence="2 3">
    <name type="scientific">Verticillium longisporum</name>
    <name type="common">Verticillium dahliae var. longisporum</name>
    <dbReference type="NCBI Taxonomy" id="100787"/>
    <lineage>
        <taxon>Eukaryota</taxon>
        <taxon>Fungi</taxon>
        <taxon>Dikarya</taxon>
        <taxon>Ascomycota</taxon>
        <taxon>Pezizomycotina</taxon>
        <taxon>Sordariomycetes</taxon>
        <taxon>Hypocreomycetidae</taxon>
        <taxon>Glomerellales</taxon>
        <taxon>Plectosphaerellaceae</taxon>
        <taxon>Verticillium</taxon>
    </lineage>
</organism>
<evidence type="ECO:0008006" key="4">
    <source>
        <dbReference type="Google" id="ProtNLM"/>
    </source>
</evidence>
<gene>
    <name evidence="2" type="ORF">HYQ45_019009</name>
</gene>
<reference evidence="2" key="1">
    <citation type="journal article" date="2021" name="Mol. Plant Pathol.">
        <title>A 20-kb lineage-specific genomic region tames virulence in pathogenic amphidiploid Verticillium longisporum.</title>
        <authorList>
            <person name="Harting R."/>
            <person name="Starke J."/>
            <person name="Kusch H."/>
            <person name="Poggeler S."/>
            <person name="Maurus I."/>
            <person name="Schluter R."/>
            <person name="Landesfeind M."/>
            <person name="Bulla I."/>
            <person name="Nowrousian M."/>
            <person name="de Jonge R."/>
            <person name="Stahlhut G."/>
            <person name="Hoff K.J."/>
            <person name="Asshauer K.P."/>
            <person name="Thurmer A."/>
            <person name="Stanke M."/>
            <person name="Daniel R."/>
            <person name="Morgenstern B."/>
            <person name="Thomma B.P.H.J."/>
            <person name="Kronstad J.W."/>
            <person name="Braus-Stromeyer S.A."/>
            <person name="Braus G.H."/>
        </authorList>
    </citation>
    <scope>NUCLEOTIDE SEQUENCE</scope>
    <source>
        <strain evidence="2">Vl32</strain>
    </source>
</reference>
<feature type="region of interest" description="Disordered" evidence="1">
    <location>
        <begin position="203"/>
        <end position="249"/>
    </location>
</feature>
<evidence type="ECO:0000313" key="3">
    <source>
        <dbReference type="Proteomes" id="UP000689129"/>
    </source>
</evidence>
<dbReference type="Proteomes" id="UP000689129">
    <property type="component" value="Unassembled WGS sequence"/>
</dbReference>
<evidence type="ECO:0000313" key="2">
    <source>
        <dbReference type="EMBL" id="KAG7107695.1"/>
    </source>
</evidence>
<sequence length="276" mass="29067">MSHNEQSGADVAEDYKQALEDLNSTNRADISTLTTIARENTEHAQIITDILQRHIIKAYGGLQPTAGAPTPFQASPSQHHSVNIAVLKHDIQELITASTLEAAQYPHDGVIKARLQGLHDLQRLLQTQDMPQDHLILIKNQVTDLALKVRPQSVPSSAPIAAATPVSYHPPPPAPVAHIAPQPASVTLDSLLGQGALASLLARQSATPQAQTPAPAPPPYAGMPIRSPQPPVAVPSRQPSAAPTPDPMALLAGLRMAGLLGGTPTTTPPNFPVNKA</sequence>
<protein>
    <recommendedName>
        <fullName evidence="4">GAT domain-containing protein</fullName>
    </recommendedName>
</protein>
<accession>A0A8I2Z2V8</accession>
<proteinExistence type="predicted"/>
<evidence type="ECO:0000256" key="1">
    <source>
        <dbReference type="SAM" id="MobiDB-lite"/>
    </source>
</evidence>
<feature type="compositionally biased region" description="Low complexity" evidence="1">
    <location>
        <begin position="203"/>
        <end position="213"/>
    </location>
</feature>
<dbReference type="AlphaFoldDB" id="A0A8I2Z2V8"/>
<dbReference type="OrthoDB" id="343582at2759"/>